<evidence type="ECO:0000313" key="1">
    <source>
        <dbReference type="EMBL" id="MEY8017426.1"/>
    </source>
</evidence>
<name>A0ABV4C7Q2_9MYCO</name>
<dbReference type="EMBL" id="JBGEDP010000001">
    <property type="protein sequence ID" value="MEY8017426.1"/>
    <property type="molecule type" value="Genomic_DNA"/>
</dbReference>
<evidence type="ECO:0000313" key="2">
    <source>
        <dbReference type="Proteomes" id="UP001564760"/>
    </source>
</evidence>
<organism evidence="1 2">
    <name type="scientific">Mycobacterium servetii</name>
    <dbReference type="NCBI Taxonomy" id="3237418"/>
    <lineage>
        <taxon>Bacteria</taxon>
        <taxon>Bacillati</taxon>
        <taxon>Actinomycetota</taxon>
        <taxon>Actinomycetes</taxon>
        <taxon>Mycobacteriales</taxon>
        <taxon>Mycobacteriaceae</taxon>
        <taxon>Mycobacterium</taxon>
    </lineage>
</organism>
<proteinExistence type="predicted"/>
<sequence>MEGHVLGFEYFGGVPGRIRYDNLKPAVIRVLKGRDRAESERFIALRSHYGFDSFFCRPGLGGAHEKGGVEGEFGRFRRRHLVPVPAGASLADLNALIAVADRLDDDRVITGRPVTVGAAFAAEHDSLMGLPDEVFDCARLLAARVDKRARVSVRQCFTPCRHATLVDGFRRG</sequence>
<gene>
    <name evidence="1" type="ORF">AB8998_21740</name>
</gene>
<reference evidence="1 2" key="1">
    <citation type="submission" date="2024-08" db="EMBL/GenBank/DDBJ databases">
        <title>Mycobacterium servetensis sp. nov., a novel rapid-growing mycobacterial species recovered from a human patient in Zaragoza, Spain.</title>
        <authorList>
            <person name="Tristancho-Baro A.I."/>
            <person name="Buenestado-Serrano S."/>
            <person name="Garcia De Viedma D."/>
            <person name="Milagro-Beamonte A."/>
            <person name="Burillo N."/>
            <person name="Sanz S."/>
            <person name="Lopez-Calleja A.I."/>
            <person name="Penas-Utrilla D."/>
            <person name="Guardingo M."/>
            <person name="Garcia M.J."/>
            <person name="Vinuelas-Bayon J."/>
        </authorList>
    </citation>
    <scope>NUCLEOTIDE SEQUENCE [LARGE SCALE GENOMIC DNA]</scope>
    <source>
        <strain evidence="2">HUMS_12744610</strain>
    </source>
</reference>
<protein>
    <recommendedName>
        <fullName evidence="3">Transposase</fullName>
    </recommendedName>
</protein>
<comment type="caution">
    <text evidence="1">The sequence shown here is derived from an EMBL/GenBank/DDBJ whole genome shotgun (WGS) entry which is preliminary data.</text>
</comment>
<dbReference type="Proteomes" id="UP001564760">
    <property type="component" value="Unassembled WGS sequence"/>
</dbReference>
<dbReference type="RefSeq" id="WP_369739716.1">
    <property type="nucleotide sequence ID" value="NZ_JBGEDP010000001.1"/>
</dbReference>
<keyword evidence="2" id="KW-1185">Reference proteome</keyword>
<accession>A0ABV4C7Q2</accession>
<dbReference type="PANTHER" id="PTHR35004:SF8">
    <property type="entry name" value="TRANSPOSASE RV3428C-RELATED"/>
    <property type="match status" value="1"/>
</dbReference>
<dbReference type="PANTHER" id="PTHR35004">
    <property type="entry name" value="TRANSPOSASE RV3428C-RELATED"/>
    <property type="match status" value="1"/>
</dbReference>
<evidence type="ECO:0008006" key="3">
    <source>
        <dbReference type="Google" id="ProtNLM"/>
    </source>
</evidence>